<accession>A0A0D3JZD2</accession>
<feature type="region of interest" description="Disordered" evidence="1">
    <location>
        <begin position="1"/>
        <end position="81"/>
    </location>
</feature>
<evidence type="ECO:0000313" key="3">
    <source>
        <dbReference type="Proteomes" id="UP000013827"/>
    </source>
</evidence>
<proteinExistence type="predicted"/>
<dbReference type="GeneID" id="17274414"/>
<organism evidence="2 3">
    <name type="scientific">Emiliania huxleyi (strain CCMP1516)</name>
    <dbReference type="NCBI Taxonomy" id="280463"/>
    <lineage>
        <taxon>Eukaryota</taxon>
        <taxon>Haptista</taxon>
        <taxon>Haptophyta</taxon>
        <taxon>Prymnesiophyceae</taxon>
        <taxon>Isochrysidales</taxon>
        <taxon>Noelaerhabdaceae</taxon>
        <taxon>Emiliania</taxon>
    </lineage>
</organism>
<reference evidence="3" key="1">
    <citation type="journal article" date="2013" name="Nature">
        <title>Pan genome of the phytoplankton Emiliania underpins its global distribution.</title>
        <authorList>
            <person name="Read B.A."/>
            <person name="Kegel J."/>
            <person name="Klute M.J."/>
            <person name="Kuo A."/>
            <person name="Lefebvre S.C."/>
            <person name="Maumus F."/>
            <person name="Mayer C."/>
            <person name="Miller J."/>
            <person name="Monier A."/>
            <person name="Salamov A."/>
            <person name="Young J."/>
            <person name="Aguilar M."/>
            <person name="Claverie J.M."/>
            <person name="Frickenhaus S."/>
            <person name="Gonzalez K."/>
            <person name="Herman E.K."/>
            <person name="Lin Y.C."/>
            <person name="Napier J."/>
            <person name="Ogata H."/>
            <person name="Sarno A.F."/>
            <person name="Shmutz J."/>
            <person name="Schroeder D."/>
            <person name="de Vargas C."/>
            <person name="Verret F."/>
            <person name="von Dassow P."/>
            <person name="Valentin K."/>
            <person name="Van de Peer Y."/>
            <person name="Wheeler G."/>
            <person name="Dacks J.B."/>
            <person name="Delwiche C.F."/>
            <person name="Dyhrman S.T."/>
            <person name="Glockner G."/>
            <person name="John U."/>
            <person name="Richards T."/>
            <person name="Worden A.Z."/>
            <person name="Zhang X."/>
            <person name="Grigoriev I.V."/>
            <person name="Allen A.E."/>
            <person name="Bidle K."/>
            <person name="Borodovsky M."/>
            <person name="Bowler C."/>
            <person name="Brownlee C."/>
            <person name="Cock J.M."/>
            <person name="Elias M."/>
            <person name="Gladyshev V.N."/>
            <person name="Groth M."/>
            <person name="Guda C."/>
            <person name="Hadaegh A."/>
            <person name="Iglesias-Rodriguez M.D."/>
            <person name="Jenkins J."/>
            <person name="Jones B.M."/>
            <person name="Lawson T."/>
            <person name="Leese F."/>
            <person name="Lindquist E."/>
            <person name="Lobanov A."/>
            <person name="Lomsadze A."/>
            <person name="Malik S.B."/>
            <person name="Marsh M.E."/>
            <person name="Mackinder L."/>
            <person name="Mock T."/>
            <person name="Mueller-Roeber B."/>
            <person name="Pagarete A."/>
            <person name="Parker M."/>
            <person name="Probert I."/>
            <person name="Quesneville H."/>
            <person name="Raines C."/>
            <person name="Rensing S.A."/>
            <person name="Riano-Pachon D.M."/>
            <person name="Richier S."/>
            <person name="Rokitta S."/>
            <person name="Shiraiwa Y."/>
            <person name="Soanes D.M."/>
            <person name="van der Giezen M."/>
            <person name="Wahlund T.M."/>
            <person name="Williams B."/>
            <person name="Wilson W."/>
            <person name="Wolfe G."/>
            <person name="Wurch L.L."/>
        </authorList>
    </citation>
    <scope>NUCLEOTIDE SEQUENCE</scope>
</reference>
<sequence>ERAAARAVPRRLCQPRRPPVAATQGGAERARLAPARAGGAPADRRGVHARPRRRVAGREGCRHGRRAVALSQPAADRPHAASAAAAAPLRLARAAAAPLGVEHALPFCRRRRRAAAEKDANLPAVRARAARHL</sequence>
<dbReference type="EnsemblProtists" id="EOD28867">
    <property type="protein sequence ID" value="EOD28867"/>
    <property type="gene ID" value="EMIHUDRAFT_460709"/>
</dbReference>
<evidence type="ECO:0000256" key="1">
    <source>
        <dbReference type="SAM" id="MobiDB-lite"/>
    </source>
</evidence>
<dbReference type="AlphaFoldDB" id="A0A0D3JZD2"/>
<dbReference type="Proteomes" id="UP000013827">
    <property type="component" value="Unassembled WGS sequence"/>
</dbReference>
<protein>
    <submittedName>
        <fullName evidence="2">Uncharacterized protein</fullName>
    </submittedName>
</protein>
<evidence type="ECO:0000313" key="2">
    <source>
        <dbReference type="EnsemblProtists" id="EOD28867"/>
    </source>
</evidence>
<name>A0A0D3JZD2_EMIH1</name>
<dbReference type="KEGG" id="ehx:EMIHUDRAFT_460709"/>
<reference evidence="2" key="2">
    <citation type="submission" date="2024-10" db="UniProtKB">
        <authorList>
            <consortium name="EnsemblProtists"/>
        </authorList>
    </citation>
    <scope>IDENTIFICATION</scope>
</reference>
<dbReference type="RefSeq" id="XP_005781296.1">
    <property type="nucleotide sequence ID" value="XM_005781239.1"/>
</dbReference>
<dbReference type="PaxDb" id="2903-EOD28867"/>
<dbReference type="HOGENOM" id="CLU_1912189_0_0_1"/>
<keyword evidence="3" id="KW-1185">Reference proteome</keyword>
<feature type="compositionally biased region" description="Low complexity" evidence="1">
    <location>
        <begin position="32"/>
        <end position="41"/>
    </location>
</feature>